<dbReference type="OrthoDB" id="5378502at2759"/>
<evidence type="ECO:0000256" key="1">
    <source>
        <dbReference type="SAM" id="MobiDB-lite"/>
    </source>
</evidence>
<feature type="compositionally biased region" description="Polar residues" evidence="1">
    <location>
        <begin position="94"/>
        <end position="107"/>
    </location>
</feature>
<name>W6PXI5_PENRF</name>
<accession>W6PXI5</accession>
<dbReference type="OMA" id="YKYLHAP"/>
<feature type="region of interest" description="Disordered" evidence="1">
    <location>
        <begin position="1"/>
        <end position="132"/>
    </location>
</feature>
<dbReference type="STRING" id="1365484.W6PXI5"/>
<protein>
    <submittedName>
        <fullName evidence="2">Genomic scaffold, ProqFM164S01</fullName>
    </submittedName>
</protein>
<feature type="compositionally biased region" description="Basic and acidic residues" evidence="1">
    <location>
        <begin position="1"/>
        <end position="10"/>
    </location>
</feature>
<feature type="region of interest" description="Disordered" evidence="1">
    <location>
        <begin position="605"/>
        <end position="646"/>
    </location>
</feature>
<gene>
    <name evidence="2" type="ORF">PROQFM164_S01g002471</name>
</gene>
<organism evidence="2 3">
    <name type="scientific">Penicillium roqueforti (strain FM164)</name>
    <dbReference type="NCBI Taxonomy" id="1365484"/>
    <lineage>
        <taxon>Eukaryota</taxon>
        <taxon>Fungi</taxon>
        <taxon>Dikarya</taxon>
        <taxon>Ascomycota</taxon>
        <taxon>Pezizomycotina</taxon>
        <taxon>Eurotiomycetes</taxon>
        <taxon>Eurotiomycetidae</taxon>
        <taxon>Eurotiales</taxon>
        <taxon>Aspergillaceae</taxon>
        <taxon>Penicillium</taxon>
    </lineage>
</organism>
<proteinExistence type="predicted"/>
<dbReference type="EMBL" id="HG792015">
    <property type="protein sequence ID" value="CDM28660.1"/>
    <property type="molecule type" value="Genomic_DNA"/>
</dbReference>
<dbReference type="AlphaFoldDB" id="W6PXI5"/>
<sequence>MSRMRLRDSIRAPVRYGEDEYEASRVSLRQGCDDSIDDSMELGETGKPRPQQGRKPNTVPFNPNLPPAAFPTLNIPQPGRGSSVSAHNRGVGGSRQNVHASEATSAFRNDRSVPSPPSGNEELSMDDIDNHLASNNMDNPVYARNVNLARMSVDAFPGSEDIDMDMATSPDSDDDPLPDATQVLLDTIPNPKWGDLHKAMQVEIIENIMKFHSWRRVCDLLGLGLVERRQLMINIGIRNKQIERENEILEKMRHKQRRALMRIDNSDLKLFKPPPQLVLKRITREAHQNLLVTGYTDLLMCQSHEFLKARQFLHQHGLPRRYAGDWGDSLVVLRESGEHSHEPDEFEWKENLRVTPPPDETEDIINPFMDPASRAKSQFIQSIGMHGTINPRDLIKRDTDPAPIVDWGKYYKRKPDLSWDTTKPQLNGLVKVKVGPHNAARIQHCTDAGVELQGLSSQTQVTAMPGSLPQGSLQDTPSKEPRNASLAQPFFRRPARPFRRVLTDWSSPVPHQSESQSKYRRDIQQAKLEKLEAKAEGLRRRYNYQPNLQVKGVGVGISPARGIIQMMPPMQPVEEETHSKLFARTHRGMTNMNIDRLMDEFIELPEESEPELPDAKPTSTDISSTTEVSMDDVMLVPTDGCSSSPQ</sequence>
<evidence type="ECO:0000313" key="3">
    <source>
        <dbReference type="Proteomes" id="UP000030686"/>
    </source>
</evidence>
<evidence type="ECO:0000313" key="2">
    <source>
        <dbReference type="EMBL" id="CDM28660.1"/>
    </source>
</evidence>
<keyword evidence="3" id="KW-1185">Reference proteome</keyword>
<dbReference type="Proteomes" id="UP000030686">
    <property type="component" value="Unassembled WGS sequence"/>
</dbReference>
<feature type="compositionally biased region" description="Polar residues" evidence="1">
    <location>
        <begin position="617"/>
        <end position="628"/>
    </location>
</feature>
<feature type="region of interest" description="Disordered" evidence="1">
    <location>
        <begin position="459"/>
        <end position="490"/>
    </location>
</feature>
<reference evidence="2" key="1">
    <citation type="journal article" date="2014" name="Nat. Commun.">
        <title>Multiple recent horizontal transfers of a large genomic region in cheese making fungi.</title>
        <authorList>
            <person name="Cheeseman K."/>
            <person name="Ropars J."/>
            <person name="Renault P."/>
            <person name="Dupont J."/>
            <person name="Gouzy J."/>
            <person name="Branca A."/>
            <person name="Abraham A.L."/>
            <person name="Ceppi M."/>
            <person name="Conseiller E."/>
            <person name="Debuchy R."/>
            <person name="Malagnac F."/>
            <person name="Goarin A."/>
            <person name="Silar P."/>
            <person name="Lacoste S."/>
            <person name="Sallet E."/>
            <person name="Bensimon A."/>
            <person name="Giraud T."/>
            <person name="Brygoo Y."/>
        </authorList>
    </citation>
    <scope>NUCLEOTIDE SEQUENCE [LARGE SCALE GENOMIC DNA]</scope>
    <source>
        <strain evidence="2">FM164</strain>
    </source>
</reference>